<evidence type="ECO:0000256" key="1">
    <source>
        <dbReference type="ARBA" id="ARBA00002368"/>
    </source>
</evidence>
<dbReference type="PANTHER" id="PTHR43668">
    <property type="entry name" value="ALLANTOINASE"/>
    <property type="match status" value="1"/>
</dbReference>
<dbReference type="InterPro" id="IPR050138">
    <property type="entry name" value="DHOase/Allantoinase_Hydrolase"/>
</dbReference>
<dbReference type="EMBL" id="NIGF01000006">
    <property type="protein sequence ID" value="PQV64277.1"/>
    <property type="molecule type" value="Genomic_DNA"/>
</dbReference>
<feature type="binding site" evidence="6">
    <location>
        <position position="319"/>
    </location>
    <ligand>
        <name>substrate</name>
    </ligand>
</feature>
<dbReference type="EC" id="3.5.2.3" evidence="6"/>
<dbReference type="HAMAP" id="MF_00220_B">
    <property type="entry name" value="PyrC_classI_B"/>
    <property type="match status" value="1"/>
</dbReference>
<comment type="caution">
    <text evidence="8">The sequence shown here is derived from an EMBL/GenBank/DDBJ whole genome shotgun (WGS) entry which is preliminary data.</text>
</comment>
<comment type="catalytic activity">
    <reaction evidence="6">
        <text>(S)-dihydroorotate + H2O = N-carbamoyl-L-aspartate + H(+)</text>
        <dbReference type="Rhea" id="RHEA:24296"/>
        <dbReference type="ChEBI" id="CHEBI:15377"/>
        <dbReference type="ChEBI" id="CHEBI:15378"/>
        <dbReference type="ChEBI" id="CHEBI:30864"/>
        <dbReference type="ChEBI" id="CHEBI:32814"/>
        <dbReference type="EC" id="3.5.2.3"/>
    </reaction>
</comment>
<dbReference type="PROSITE" id="PS00483">
    <property type="entry name" value="DIHYDROOROTASE_2"/>
    <property type="match status" value="1"/>
</dbReference>
<feature type="binding site" evidence="6">
    <location>
        <begin position="62"/>
        <end position="64"/>
    </location>
    <ligand>
        <name>substrate</name>
    </ligand>
</feature>
<accession>A0A2S8STZ8</accession>
<reference evidence="8 9" key="1">
    <citation type="journal article" date="2018" name="Syst. Appl. Microbiol.">
        <title>Abditibacterium utsteinense sp. nov., the first cultivated member of candidate phylum FBP, isolated from ice-free Antarctic soil samples.</title>
        <authorList>
            <person name="Tahon G."/>
            <person name="Tytgat B."/>
            <person name="Lebbe L."/>
            <person name="Carlier A."/>
            <person name="Willems A."/>
        </authorList>
    </citation>
    <scope>NUCLEOTIDE SEQUENCE [LARGE SCALE GENOMIC DNA]</scope>
    <source>
        <strain evidence="8 9">LMG 29911</strain>
    </source>
</reference>
<dbReference type="InParanoid" id="A0A2S8STZ8"/>
<dbReference type="SUPFAM" id="SSF51556">
    <property type="entry name" value="Metallo-dependent hydrolases"/>
    <property type="match status" value="1"/>
</dbReference>
<dbReference type="SUPFAM" id="SSF51338">
    <property type="entry name" value="Composite domain of metallo-dependent hydrolases"/>
    <property type="match status" value="1"/>
</dbReference>
<feature type="binding site" evidence="6">
    <location>
        <position position="62"/>
    </location>
    <ligand>
        <name>Zn(2+)</name>
        <dbReference type="ChEBI" id="CHEBI:29105"/>
        <label>1</label>
    </ligand>
</feature>
<dbReference type="NCBIfam" id="TIGR00857">
    <property type="entry name" value="pyrC_multi"/>
    <property type="match status" value="1"/>
</dbReference>
<protein>
    <recommendedName>
        <fullName evidence="6">Dihydroorotase</fullName>
        <shortName evidence="6">DHOase</shortName>
        <ecNumber evidence="6">3.5.2.3</ecNumber>
    </recommendedName>
</protein>
<gene>
    <name evidence="6" type="primary">pyrC</name>
    <name evidence="8" type="ORF">B1R32_106123</name>
</gene>
<comment type="pathway">
    <text evidence="6">Pyrimidine metabolism; UMP biosynthesis via de novo pathway; (S)-dihydroorotate from bicarbonate: step 3/3.</text>
</comment>
<keyword evidence="3 6" id="KW-0479">Metal-binding</keyword>
<dbReference type="InterPro" id="IPR032466">
    <property type="entry name" value="Metal_Hydrolase"/>
</dbReference>
<evidence type="ECO:0000256" key="2">
    <source>
        <dbReference type="ARBA" id="ARBA00010286"/>
    </source>
</evidence>
<dbReference type="OrthoDB" id="9765462at2"/>
<dbReference type="RefSeq" id="WP_105483412.1">
    <property type="nucleotide sequence ID" value="NZ_NIGF01000006.1"/>
</dbReference>
<comment type="cofactor">
    <cofactor evidence="6">
        <name>Zn(2+)</name>
        <dbReference type="ChEBI" id="CHEBI:29105"/>
    </cofactor>
    <text evidence="6">Binds 2 Zn(2+) ions per subunit.</text>
</comment>
<dbReference type="AlphaFoldDB" id="A0A2S8STZ8"/>
<dbReference type="GO" id="GO:0008270">
    <property type="term" value="F:zinc ion binding"/>
    <property type="evidence" value="ECO:0007669"/>
    <property type="project" value="UniProtKB-UniRule"/>
</dbReference>
<feature type="binding site" evidence="6">
    <location>
        <position position="94"/>
    </location>
    <ligand>
        <name>substrate</name>
    </ligand>
</feature>
<evidence type="ECO:0000256" key="6">
    <source>
        <dbReference type="HAMAP-Rule" id="MF_00220"/>
    </source>
</evidence>
<keyword evidence="5 6" id="KW-0665">Pyrimidine biosynthesis</keyword>
<feature type="binding site" evidence="6">
    <location>
        <position position="315"/>
    </location>
    <ligand>
        <name>Zn(2+)</name>
        <dbReference type="ChEBI" id="CHEBI:29105"/>
        <label>1</label>
    </ligand>
</feature>
<dbReference type="GO" id="GO:0004038">
    <property type="term" value="F:allantoinase activity"/>
    <property type="evidence" value="ECO:0007669"/>
    <property type="project" value="TreeGrafter"/>
</dbReference>
<dbReference type="InterPro" id="IPR002195">
    <property type="entry name" value="Dihydroorotase_CS"/>
</dbReference>
<dbReference type="CDD" id="cd01317">
    <property type="entry name" value="DHOase_IIa"/>
    <property type="match status" value="1"/>
</dbReference>
<dbReference type="InterPro" id="IPR004722">
    <property type="entry name" value="DHOase"/>
</dbReference>
<feature type="binding site" evidence="6">
    <location>
        <begin position="333"/>
        <end position="334"/>
    </location>
    <ligand>
        <name>substrate</name>
    </ligand>
</feature>
<dbReference type="Pfam" id="PF12890">
    <property type="entry name" value="DHOase"/>
    <property type="match status" value="1"/>
</dbReference>
<feature type="binding site" evidence="6">
    <location>
        <position position="153"/>
    </location>
    <ligand>
        <name>Zn(2+)</name>
        <dbReference type="ChEBI" id="CHEBI:29105"/>
        <label>1</label>
    </ligand>
</feature>
<dbReference type="FunCoup" id="A0A2S8STZ8">
    <property type="interactions" value="274"/>
</dbReference>
<evidence type="ECO:0000256" key="4">
    <source>
        <dbReference type="ARBA" id="ARBA00022801"/>
    </source>
</evidence>
<keyword evidence="6" id="KW-0862">Zinc</keyword>
<evidence type="ECO:0000313" key="9">
    <source>
        <dbReference type="Proteomes" id="UP000237684"/>
    </source>
</evidence>
<feature type="binding site" evidence="6">
    <location>
        <position position="153"/>
    </location>
    <ligand>
        <name>Zn(2+)</name>
        <dbReference type="ChEBI" id="CHEBI:29105"/>
        <label>2</label>
    </ligand>
</feature>
<evidence type="ECO:0000313" key="8">
    <source>
        <dbReference type="EMBL" id="PQV64277.1"/>
    </source>
</evidence>
<feature type="domain" description="Dihydroorotase catalytic" evidence="7">
    <location>
        <begin position="51"/>
        <end position="246"/>
    </location>
</feature>
<keyword evidence="9" id="KW-1185">Reference proteome</keyword>
<dbReference type="PANTHER" id="PTHR43668:SF2">
    <property type="entry name" value="ALLANTOINASE"/>
    <property type="match status" value="1"/>
</dbReference>
<dbReference type="InterPro" id="IPR024403">
    <property type="entry name" value="DHOase_cat"/>
</dbReference>
<sequence>MKIILKNGRLIDPSQKMDGAFDLLIEDGVISQIGENLSCDAAEIFDATGLIVAPGFVDIHVHGRTPGQEYKEDTQTLTAAAAAGGFTSVCVMPNTLPTIDNRSVVEDVLSRAKVEGNGVRIYPIASVSIAAKNEQLSEFSELKNAGAIAVSDDAFPLQDADFMRRIFRYAKTLDLVTMLHCEDISLTGGGHAGVGKGGGVMNEGAVSMELGLRGMPRVSEEIAVYKACALAREVGNHIHILHVSTRAAVDLIREFKARGVRVTSEAGPHHFGLSDEAVRGYNTNAKMNPPLRLQEDADAIVAGFADGTIDCIATDHAPHAAHEKDREFDQAPFGIIGLETAFPVSLDKLVTNGPLSLSQLVEKMTTAPARLLGLDAGTLQVGRRADVCIFAPEEEWILSEETIDSKSKNTPWLGQTMKGRVKATFVDGKQIHFHKK</sequence>
<comment type="similarity">
    <text evidence="2 6">Belongs to the metallo-dependent hydrolases superfamily. DHOase family. Class I DHOase subfamily.</text>
</comment>
<keyword evidence="4 6" id="KW-0378">Hydrolase</keyword>
<feature type="binding site" evidence="6">
    <location>
        <position position="180"/>
    </location>
    <ligand>
        <name>Zn(2+)</name>
        <dbReference type="ChEBI" id="CHEBI:29105"/>
        <label>2</label>
    </ligand>
</feature>
<dbReference type="Gene3D" id="3.20.20.140">
    <property type="entry name" value="Metal-dependent hydrolases"/>
    <property type="match status" value="1"/>
</dbReference>
<dbReference type="InterPro" id="IPR011059">
    <property type="entry name" value="Metal-dep_hydrolase_composite"/>
</dbReference>
<organism evidence="8 9">
    <name type="scientific">Abditibacterium utsteinense</name>
    <dbReference type="NCBI Taxonomy" id="1960156"/>
    <lineage>
        <taxon>Bacteria</taxon>
        <taxon>Pseudomonadati</taxon>
        <taxon>Abditibacteriota</taxon>
        <taxon>Abditibacteriia</taxon>
        <taxon>Abditibacteriales</taxon>
        <taxon>Abditibacteriaceae</taxon>
        <taxon>Abditibacterium</taxon>
    </lineage>
</organism>
<name>A0A2S8STZ8_9BACT</name>
<dbReference type="Gene3D" id="2.30.40.10">
    <property type="entry name" value="Urease, subunit C, domain 1"/>
    <property type="match status" value="1"/>
</dbReference>
<feature type="binding site" evidence="6">
    <location>
        <position position="242"/>
    </location>
    <ligand>
        <name>Zn(2+)</name>
        <dbReference type="ChEBI" id="CHEBI:29105"/>
        <label>2</label>
    </ligand>
</feature>
<comment type="function">
    <text evidence="1 6">Catalyzes the reversible cyclization of carbamoyl aspartate to dihydroorotate.</text>
</comment>
<feature type="binding site" evidence="6">
    <location>
        <position position="60"/>
    </location>
    <ligand>
        <name>Zn(2+)</name>
        <dbReference type="ChEBI" id="CHEBI:29105"/>
        <label>1</label>
    </ligand>
</feature>
<proteinExistence type="inferred from homology"/>
<dbReference type="UniPathway" id="UPA00070">
    <property type="reaction ID" value="UER00117"/>
</dbReference>
<dbReference type="GO" id="GO:0004151">
    <property type="term" value="F:dihydroorotase activity"/>
    <property type="evidence" value="ECO:0007669"/>
    <property type="project" value="UniProtKB-UniRule"/>
</dbReference>
<evidence type="ECO:0000259" key="7">
    <source>
        <dbReference type="Pfam" id="PF12890"/>
    </source>
</evidence>
<evidence type="ECO:0000256" key="3">
    <source>
        <dbReference type="ARBA" id="ARBA00022723"/>
    </source>
</evidence>
<feature type="binding site" evidence="6">
    <location>
        <position position="288"/>
    </location>
    <ligand>
        <name>substrate</name>
    </ligand>
</feature>
<dbReference type="GO" id="GO:0006145">
    <property type="term" value="P:purine nucleobase catabolic process"/>
    <property type="evidence" value="ECO:0007669"/>
    <property type="project" value="TreeGrafter"/>
</dbReference>
<dbReference type="GO" id="GO:0005737">
    <property type="term" value="C:cytoplasm"/>
    <property type="evidence" value="ECO:0007669"/>
    <property type="project" value="TreeGrafter"/>
</dbReference>
<dbReference type="Proteomes" id="UP000237684">
    <property type="component" value="Unassembled WGS sequence"/>
</dbReference>
<dbReference type="GO" id="GO:0044205">
    <property type="term" value="P:'de novo' UMP biosynthetic process"/>
    <property type="evidence" value="ECO:0007669"/>
    <property type="project" value="UniProtKB-UniRule"/>
</dbReference>
<evidence type="ECO:0000256" key="5">
    <source>
        <dbReference type="ARBA" id="ARBA00022975"/>
    </source>
</evidence>
<feature type="active site" evidence="6">
    <location>
        <position position="315"/>
    </location>
</feature>